<gene>
    <name evidence="12" type="ORF">PPROV_000325600</name>
</gene>
<comment type="caution">
    <text evidence="12">The sequence shown here is derived from an EMBL/GenBank/DDBJ whole genome shotgun (WGS) entry which is preliminary data.</text>
</comment>
<dbReference type="OrthoDB" id="276063at2759"/>
<evidence type="ECO:0000256" key="6">
    <source>
        <dbReference type="ARBA" id="ARBA00022723"/>
    </source>
</evidence>
<evidence type="ECO:0000256" key="4">
    <source>
        <dbReference type="ARBA" id="ARBA00022528"/>
    </source>
</evidence>
<evidence type="ECO:0000256" key="2">
    <source>
        <dbReference type="ARBA" id="ARBA00010759"/>
    </source>
</evidence>
<keyword evidence="6 11" id="KW-0479">Metal-binding</keyword>
<dbReference type="GO" id="GO:0042586">
    <property type="term" value="F:peptide deformylase activity"/>
    <property type="evidence" value="ECO:0007669"/>
    <property type="project" value="UniProtKB-EC"/>
</dbReference>
<evidence type="ECO:0000256" key="7">
    <source>
        <dbReference type="ARBA" id="ARBA00022801"/>
    </source>
</evidence>
<comment type="function">
    <text evidence="11">Removes the formyl group from the N-terminal Met of newly synthesized proteins.</text>
</comment>
<evidence type="ECO:0000256" key="9">
    <source>
        <dbReference type="ARBA" id="ARBA00022946"/>
    </source>
</evidence>
<dbReference type="EMBL" id="BNJQ01000008">
    <property type="protein sequence ID" value="GHP04502.1"/>
    <property type="molecule type" value="Genomic_DNA"/>
</dbReference>
<dbReference type="AlphaFoldDB" id="A0A830HCX0"/>
<dbReference type="Pfam" id="PF01327">
    <property type="entry name" value="Pep_deformylase"/>
    <property type="match status" value="1"/>
</dbReference>
<dbReference type="GO" id="GO:0046872">
    <property type="term" value="F:metal ion binding"/>
    <property type="evidence" value="ECO:0007669"/>
    <property type="project" value="UniProtKB-KW"/>
</dbReference>
<organism evidence="12 13">
    <name type="scientific">Pycnococcus provasolii</name>
    <dbReference type="NCBI Taxonomy" id="41880"/>
    <lineage>
        <taxon>Eukaryota</taxon>
        <taxon>Viridiplantae</taxon>
        <taxon>Chlorophyta</taxon>
        <taxon>Pseudoscourfieldiophyceae</taxon>
        <taxon>Pseudoscourfieldiales</taxon>
        <taxon>Pycnococcaceae</taxon>
        <taxon>Pycnococcus</taxon>
    </lineage>
</organism>
<evidence type="ECO:0000256" key="11">
    <source>
        <dbReference type="RuleBase" id="RU362111"/>
    </source>
</evidence>
<evidence type="ECO:0000313" key="13">
    <source>
        <dbReference type="Proteomes" id="UP000660262"/>
    </source>
</evidence>
<keyword evidence="9 11" id="KW-0809">Transit peptide</keyword>
<dbReference type="PANTHER" id="PTHR10458:SF22">
    <property type="entry name" value="PEPTIDE DEFORMYLASE"/>
    <property type="match status" value="1"/>
</dbReference>
<protein>
    <recommendedName>
        <fullName evidence="3 11">Peptide deformylase</fullName>
        <ecNumber evidence="3 11">3.5.1.88</ecNumber>
    </recommendedName>
</protein>
<dbReference type="GO" id="GO:0006412">
    <property type="term" value="P:translation"/>
    <property type="evidence" value="ECO:0007669"/>
    <property type="project" value="UniProtKB-KW"/>
</dbReference>
<evidence type="ECO:0000256" key="1">
    <source>
        <dbReference type="ARBA" id="ARBA00004229"/>
    </source>
</evidence>
<dbReference type="CDD" id="cd00487">
    <property type="entry name" value="Pep_deformylase"/>
    <property type="match status" value="1"/>
</dbReference>
<dbReference type="GO" id="GO:0009507">
    <property type="term" value="C:chloroplast"/>
    <property type="evidence" value="ECO:0007669"/>
    <property type="project" value="UniProtKB-SubCell"/>
</dbReference>
<name>A0A830HCX0_9CHLO</name>
<dbReference type="NCBIfam" id="NF001159">
    <property type="entry name" value="PRK00150.1-3"/>
    <property type="match status" value="1"/>
</dbReference>
<evidence type="ECO:0000256" key="3">
    <source>
        <dbReference type="ARBA" id="ARBA00012175"/>
    </source>
</evidence>
<dbReference type="HAMAP" id="MF_00163">
    <property type="entry name" value="Pep_deformylase"/>
    <property type="match status" value="1"/>
</dbReference>
<dbReference type="SUPFAM" id="SSF56420">
    <property type="entry name" value="Peptide deformylase"/>
    <property type="match status" value="1"/>
</dbReference>
<dbReference type="FunFam" id="3.90.45.10:FF:000006">
    <property type="entry name" value="Peptide deformylase"/>
    <property type="match status" value="1"/>
</dbReference>
<comment type="subcellular location">
    <subcellularLocation>
        <location evidence="1 11">Plastid</location>
        <location evidence="1 11">Chloroplast</location>
    </subcellularLocation>
</comment>
<keyword evidence="8 11" id="KW-0648">Protein biosynthesis</keyword>
<keyword evidence="4 11" id="KW-0150">Chloroplast</keyword>
<keyword evidence="7 11" id="KW-0378">Hydrolase</keyword>
<dbReference type="Proteomes" id="UP000660262">
    <property type="component" value="Unassembled WGS sequence"/>
</dbReference>
<evidence type="ECO:0000313" key="12">
    <source>
        <dbReference type="EMBL" id="GHP04502.1"/>
    </source>
</evidence>
<accession>A0A830HCX0</accession>
<evidence type="ECO:0000256" key="10">
    <source>
        <dbReference type="ARBA" id="ARBA00023004"/>
    </source>
</evidence>
<sequence length="239" mass="26484">MSVSIATASCGVCARLTGRRTRLALSLVPQATRRSSSPAAGFGARPSLDAAPAAPSPIAFESPLSICLYPDPRLRAVNKRIVKFDESVRRLAEEMMEVMYDDDGVGLAAPQVGVNVQMMVFNPEGERGRGTEYVLCNPRVVKTGKNREFDEEGCLSFPGVRGDVERYAAIRVEAQDERGDAVTLTLKDPWLARIFQHEFDHLEGVLFHDRMEEKWLAKNTDALEKLVDEYQGDKQKVAL</sequence>
<dbReference type="PANTHER" id="PTHR10458">
    <property type="entry name" value="PEPTIDE DEFORMYLASE"/>
    <property type="match status" value="1"/>
</dbReference>
<dbReference type="PRINTS" id="PR01576">
    <property type="entry name" value="PDEFORMYLASE"/>
</dbReference>
<dbReference type="NCBIfam" id="TIGR00079">
    <property type="entry name" value="pept_deformyl"/>
    <property type="match status" value="1"/>
</dbReference>
<keyword evidence="10" id="KW-0408">Iron</keyword>
<evidence type="ECO:0000256" key="5">
    <source>
        <dbReference type="ARBA" id="ARBA00022640"/>
    </source>
</evidence>
<comment type="catalytic activity">
    <reaction evidence="11">
        <text>N-terminal N-formyl-L-methionyl-[peptide] + H2O = N-terminal L-methionyl-[peptide] + formate</text>
        <dbReference type="Rhea" id="RHEA:24420"/>
        <dbReference type="Rhea" id="RHEA-COMP:10639"/>
        <dbReference type="Rhea" id="RHEA-COMP:10640"/>
        <dbReference type="ChEBI" id="CHEBI:15377"/>
        <dbReference type="ChEBI" id="CHEBI:15740"/>
        <dbReference type="ChEBI" id="CHEBI:49298"/>
        <dbReference type="ChEBI" id="CHEBI:64731"/>
        <dbReference type="EC" id="3.5.1.88"/>
    </reaction>
</comment>
<keyword evidence="13" id="KW-1185">Reference proteome</keyword>
<dbReference type="InterPro" id="IPR036821">
    <property type="entry name" value="Peptide_deformylase_sf"/>
</dbReference>
<comment type="similarity">
    <text evidence="2 11">Belongs to the polypeptide deformylase family.</text>
</comment>
<dbReference type="Gene3D" id="3.90.45.10">
    <property type="entry name" value="Peptide deformylase"/>
    <property type="match status" value="1"/>
</dbReference>
<evidence type="ECO:0000256" key="8">
    <source>
        <dbReference type="ARBA" id="ARBA00022917"/>
    </source>
</evidence>
<reference evidence="12" key="1">
    <citation type="submission" date="2020-10" db="EMBL/GenBank/DDBJ databases">
        <title>Unveiling of a novel bifunctional photoreceptor, Dualchrome1, isolated from a cosmopolitan green alga.</title>
        <authorList>
            <person name="Suzuki S."/>
            <person name="Kawachi M."/>
        </authorList>
    </citation>
    <scope>NUCLEOTIDE SEQUENCE</scope>
    <source>
        <strain evidence="12">NIES 2893</strain>
    </source>
</reference>
<dbReference type="InterPro" id="IPR023635">
    <property type="entry name" value="Peptide_deformylase"/>
</dbReference>
<keyword evidence="5 11" id="KW-0934">Plastid</keyword>
<proteinExistence type="inferred from homology"/>
<dbReference type="EC" id="3.5.1.88" evidence="3 11"/>